<keyword evidence="1" id="KW-1133">Transmembrane helix</keyword>
<dbReference type="Pfam" id="PF04304">
    <property type="entry name" value="DUF454"/>
    <property type="match status" value="1"/>
</dbReference>
<reference evidence="2" key="1">
    <citation type="submission" date="2020-05" db="EMBL/GenBank/DDBJ databases">
        <title>Sulfur intermediates as new biogeochemical hubs in an aquatic model microbial ecosystem.</title>
        <authorList>
            <person name="Vigneron A."/>
        </authorList>
    </citation>
    <scope>NUCLEOTIDE SEQUENCE</scope>
    <source>
        <strain evidence="2">Bin.250</strain>
    </source>
</reference>
<sequence length="127" mass="13850">MSHQQDNKPPLSRPVKVVYVALALICVLIGIAGLLLPVIPGLLFLVAALYLIGKVSVRVKTWSESRPMLVSLHARLHKLEQVSLGERLKLVGLTVAALALGLITRSARLARGVMSRVPRSFRNTPRS</sequence>
<dbReference type="AlphaFoldDB" id="A0A972VVG4"/>
<keyword evidence="1" id="KW-0812">Transmembrane</keyword>
<feature type="transmembrane region" description="Helical" evidence="1">
    <location>
        <begin position="21"/>
        <end position="52"/>
    </location>
</feature>
<evidence type="ECO:0000256" key="1">
    <source>
        <dbReference type="SAM" id="Phobius"/>
    </source>
</evidence>
<dbReference type="Proteomes" id="UP000754644">
    <property type="component" value="Unassembled WGS sequence"/>
</dbReference>
<dbReference type="EMBL" id="JABMOJ010000028">
    <property type="protein sequence ID" value="NQV63852.1"/>
    <property type="molecule type" value="Genomic_DNA"/>
</dbReference>
<keyword evidence="1" id="KW-0472">Membrane</keyword>
<gene>
    <name evidence="2" type="ORF">HQ497_00680</name>
</gene>
<protein>
    <submittedName>
        <fullName evidence="2">DUF454 family protein</fullName>
    </submittedName>
</protein>
<comment type="caution">
    <text evidence="2">The sequence shown here is derived from an EMBL/GenBank/DDBJ whole genome shotgun (WGS) entry which is preliminary data.</text>
</comment>
<organism evidence="2 3">
    <name type="scientific">SAR86 cluster bacterium</name>
    <dbReference type="NCBI Taxonomy" id="2030880"/>
    <lineage>
        <taxon>Bacteria</taxon>
        <taxon>Pseudomonadati</taxon>
        <taxon>Pseudomonadota</taxon>
        <taxon>Gammaproteobacteria</taxon>
        <taxon>SAR86 cluster</taxon>
    </lineage>
</organism>
<evidence type="ECO:0000313" key="3">
    <source>
        <dbReference type="Proteomes" id="UP000754644"/>
    </source>
</evidence>
<dbReference type="InterPro" id="IPR007401">
    <property type="entry name" value="DUF454"/>
</dbReference>
<name>A0A972VVG4_9GAMM</name>
<accession>A0A972VVG4</accession>
<evidence type="ECO:0000313" key="2">
    <source>
        <dbReference type="EMBL" id="NQV63852.1"/>
    </source>
</evidence>
<proteinExistence type="predicted"/>